<accession>A0A7R8V158</accession>
<evidence type="ECO:0008006" key="6">
    <source>
        <dbReference type="Google" id="ProtNLM"/>
    </source>
</evidence>
<dbReference type="Proteomes" id="UP000594454">
    <property type="component" value="Chromosome 5"/>
</dbReference>
<dbReference type="OrthoDB" id="6493579at2759"/>
<proteinExistence type="predicted"/>
<keyword evidence="1 2" id="KW-0193">Cuticle</keyword>
<dbReference type="PROSITE" id="PS00233">
    <property type="entry name" value="CHIT_BIND_RR_1"/>
    <property type="match status" value="1"/>
</dbReference>
<feature type="chain" id="PRO_5031292337" description="Pupal cuticle protein Edg-78E" evidence="3">
    <location>
        <begin position="17"/>
        <end position="133"/>
    </location>
</feature>
<reference evidence="4 5" key="1">
    <citation type="submission" date="2020-11" db="EMBL/GenBank/DDBJ databases">
        <authorList>
            <person name="Wallbank WR R."/>
            <person name="Pardo Diaz C."/>
            <person name="Kozak K."/>
            <person name="Martin S."/>
            <person name="Jiggins C."/>
            <person name="Moest M."/>
            <person name="Warren A I."/>
            <person name="Generalovic N T."/>
            <person name="Byers J.R.P. K."/>
            <person name="Montejo-Kovacevich G."/>
            <person name="Yen C E."/>
        </authorList>
    </citation>
    <scope>NUCLEOTIDE SEQUENCE [LARGE SCALE GENOMIC DNA]</scope>
</reference>
<dbReference type="InterPro" id="IPR000618">
    <property type="entry name" value="Insect_cuticle"/>
</dbReference>
<gene>
    <name evidence="4" type="ORF">HERILL_LOCUS13170</name>
</gene>
<evidence type="ECO:0000256" key="2">
    <source>
        <dbReference type="PROSITE-ProRule" id="PRU00497"/>
    </source>
</evidence>
<dbReference type="Pfam" id="PF00379">
    <property type="entry name" value="Chitin_bind_4"/>
    <property type="match status" value="1"/>
</dbReference>
<evidence type="ECO:0000256" key="1">
    <source>
        <dbReference type="ARBA" id="ARBA00022460"/>
    </source>
</evidence>
<sequence length="133" mass="14538">MFKFVVFAVAVTLVFAQQPQHYLSPEGAAEIKSYASDISPDGSYQYAYETTNGIAAQEQGVGGRQAQGGFSYTSPEGIPIQIAYTADENGFHPEGAHLPIPPPIPQEILKSLEWNAAHPEEEDPQYEIASRRL</sequence>
<dbReference type="FunCoup" id="A0A7R8V158">
    <property type="interactions" value="100"/>
</dbReference>
<organism evidence="4 5">
    <name type="scientific">Hermetia illucens</name>
    <name type="common">Black soldier fly</name>
    <dbReference type="NCBI Taxonomy" id="343691"/>
    <lineage>
        <taxon>Eukaryota</taxon>
        <taxon>Metazoa</taxon>
        <taxon>Ecdysozoa</taxon>
        <taxon>Arthropoda</taxon>
        <taxon>Hexapoda</taxon>
        <taxon>Insecta</taxon>
        <taxon>Pterygota</taxon>
        <taxon>Neoptera</taxon>
        <taxon>Endopterygota</taxon>
        <taxon>Diptera</taxon>
        <taxon>Brachycera</taxon>
        <taxon>Stratiomyomorpha</taxon>
        <taxon>Stratiomyidae</taxon>
        <taxon>Hermetiinae</taxon>
        <taxon>Hermetia</taxon>
    </lineage>
</organism>
<protein>
    <recommendedName>
        <fullName evidence="6">Pupal cuticle protein Edg-78E</fullName>
    </recommendedName>
</protein>
<dbReference type="GO" id="GO:0008010">
    <property type="term" value="F:structural constituent of chitin-based larval cuticle"/>
    <property type="evidence" value="ECO:0007669"/>
    <property type="project" value="TreeGrafter"/>
</dbReference>
<dbReference type="InParanoid" id="A0A7R8V158"/>
<dbReference type="PANTHER" id="PTHR10380:SF237">
    <property type="entry name" value="CUTICULAR PROTEIN 65AU, ISOFORM A-RELATED"/>
    <property type="match status" value="1"/>
</dbReference>
<dbReference type="InterPro" id="IPR031311">
    <property type="entry name" value="CHIT_BIND_RR_consensus"/>
</dbReference>
<evidence type="ECO:0000313" key="5">
    <source>
        <dbReference type="Proteomes" id="UP000594454"/>
    </source>
</evidence>
<feature type="signal peptide" evidence="3">
    <location>
        <begin position="1"/>
        <end position="16"/>
    </location>
</feature>
<keyword evidence="3" id="KW-0732">Signal</keyword>
<dbReference type="PROSITE" id="PS51155">
    <property type="entry name" value="CHIT_BIND_RR_2"/>
    <property type="match status" value="1"/>
</dbReference>
<name>A0A7R8V158_HERIL</name>
<dbReference type="InterPro" id="IPR050468">
    <property type="entry name" value="Cuticle_Struct_Prot"/>
</dbReference>
<dbReference type="PRINTS" id="PR00947">
    <property type="entry name" value="CUTICLE"/>
</dbReference>
<evidence type="ECO:0000256" key="3">
    <source>
        <dbReference type="SAM" id="SignalP"/>
    </source>
</evidence>
<evidence type="ECO:0000313" key="4">
    <source>
        <dbReference type="EMBL" id="CAD7090703.1"/>
    </source>
</evidence>
<dbReference type="PANTHER" id="PTHR10380">
    <property type="entry name" value="CUTICLE PROTEIN"/>
    <property type="match status" value="1"/>
</dbReference>
<dbReference type="EMBL" id="LR899013">
    <property type="protein sequence ID" value="CAD7090703.1"/>
    <property type="molecule type" value="Genomic_DNA"/>
</dbReference>
<dbReference type="GO" id="GO:0062129">
    <property type="term" value="C:chitin-based extracellular matrix"/>
    <property type="evidence" value="ECO:0007669"/>
    <property type="project" value="TreeGrafter"/>
</dbReference>
<keyword evidence="5" id="KW-1185">Reference proteome</keyword>
<dbReference type="OMA" id="PIQIAYT"/>
<dbReference type="AlphaFoldDB" id="A0A7R8V158"/>